<dbReference type="PROSITE" id="PS51406">
    <property type="entry name" value="FIBRINOGEN_C_2"/>
    <property type="match status" value="1"/>
</dbReference>
<feature type="chain" id="PRO_5034052031" evidence="3">
    <location>
        <begin position="20"/>
        <end position="605"/>
    </location>
</feature>
<keyword evidence="1" id="KW-1015">Disulfide bond</keyword>
<dbReference type="SMART" id="SM00186">
    <property type="entry name" value="FBG"/>
    <property type="match status" value="1"/>
</dbReference>
<feature type="coiled-coil region" evidence="2">
    <location>
        <begin position="187"/>
        <end position="241"/>
    </location>
</feature>
<dbReference type="PANTHER" id="PTHR19143:SF459">
    <property type="entry name" value="FIBRINOGEN C-TERMINAL DOMAIN-CONTAINING PROTEIN"/>
    <property type="match status" value="1"/>
</dbReference>
<dbReference type="Pfam" id="PF00147">
    <property type="entry name" value="Fibrinogen_C"/>
    <property type="match status" value="1"/>
</dbReference>
<evidence type="ECO:0000256" key="3">
    <source>
        <dbReference type="SAM" id="SignalP"/>
    </source>
</evidence>
<protein>
    <submittedName>
        <fullName evidence="5">Techylectin-5B</fullName>
    </submittedName>
</protein>
<dbReference type="CDD" id="cd00087">
    <property type="entry name" value="FReD"/>
    <property type="match status" value="1"/>
</dbReference>
<accession>A0A8D8AYS8</accession>
<dbReference type="PANTHER" id="PTHR19143">
    <property type="entry name" value="FIBRINOGEN/TENASCIN/ANGIOPOEITIN"/>
    <property type="match status" value="1"/>
</dbReference>
<dbReference type="SUPFAM" id="SSF56496">
    <property type="entry name" value="Fibrinogen C-terminal domain-like"/>
    <property type="match status" value="1"/>
</dbReference>
<keyword evidence="3" id="KW-0732">Signal</keyword>
<proteinExistence type="predicted"/>
<evidence type="ECO:0000313" key="5">
    <source>
        <dbReference type="EMBL" id="CAG6464155.1"/>
    </source>
</evidence>
<dbReference type="InterPro" id="IPR014716">
    <property type="entry name" value="Fibrinogen_a/b/g_C_1"/>
</dbReference>
<dbReference type="EMBL" id="HBUE01050400">
    <property type="protein sequence ID" value="CAG6464155.1"/>
    <property type="molecule type" value="Transcribed_RNA"/>
</dbReference>
<evidence type="ECO:0000259" key="4">
    <source>
        <dbReference type="PROSITE" id="PS51406"/>
    </source>
</evidence>
<dbReference type="InterPro" id="IPR020837">
    <property type="entry name" value="Fibrinogen_CS"/>
</dbReference>
<organism evidence="5">
    <name type="scientific">Culex pipiens</name>
    <name type="common">House mosquito</name>
    <dbReference type="NCBI Taxonomy" id="7175"/>
    <lineage>
        <taxon>Eukaryota</taxon>
        <taxon>Metazoa</taxon>
        <taxon>Ecdysozoa</taxon>
        <taxon>Arthropoda</taxon>
        <taxon>Hexapoda</taxon>
        <taxon>Insecta</taxon>
        <taxon>Pterygota</taxon>
        <taxon>Neoptera</taxon>
        <taxon>Endopterygota</taxon>
        <taxon>Diptera</taxon>
        <taxon>Nematocera</taxon>
        <taxon>Culicoidea</taxon>
        <taxon>Culicidae</taxon>
        <taxon>Culicinae</taxon>
        <taxon>Culicini</taxon>
        <taxon>Culex</taxon>
        <taxon>Culex</taxon>
    </lineage>
</organism>
<dbReference type="InterPro" id="IPR050373">
    <property type="entry name" value="Fibrinogen_C-term_domain"/>
</dbReference>
<feature type="domain" description="Fibrinogen C-terminal" evidence="4">
    <location>
        <begin position="371"/>
        <end position="594"/>
    </location>
</feature>
<dbReference type="PROSITE" id="PS00514">
    <property type="entry name" value="FIBRINOGEN_C_1"/>
    <property type="match status" value="1"/>
</dbReference>
<dbReference type="Gene3D" id="3.90.215.10">
    <property type="entry name" value="Gamma Fibrinogen, chain A, domain 1"/>
    <property type="match status" value="1"/>
</dbReference>
<dbReference type="InterPro" id="IPR036056">
    <property type="entry name" value="Fibrinogen-like_C"/>
</dbReference>
<keyword evidence="2" id="KW-0175">Coiled coil</keyword>
<dbReference type="GO" id="GO:0005615">
    <property type="term" value="C:extracellular space"/>
    <property type="evidence" value="ECO:0007669"/>
    <property type="project" value="TreeGrafter"/>
</dbReference>
<feature type="signal peptide" evidence="3">
    <location>
        <begin position="1"/>
        <end position="19"/>
    </location>
</feature>
<evidence type="ECO:0000256" key="2">
    <source>
        <dbReference type="SAM" id="Coils"/>
    </source>
</evidence>
<sequence length="605" mass="69586">MMASLAVAILFLLVFQAHGGLQNDLGLSGNDRQQVPTSAISDDIRKQLQDVRFTLEKFNTHYLINLEQRMMNILTTMTSLDSNVKSLQEKAQVWDVFQHHIGAWNDHIKSVDQKMELLKKAHESTPPALETRLSNLDFKVQHVFEKVDTINEKLHDITKTVYALSSANRARRNDRESTDQGAVMTKISSLQKQLNRLESSSANCQKKNGNGNGGTKVKKEVQEFEDEVDDFLDKLATKKLKDIAANRKHGRSLDSLTNLLRTVDERTVRIYDLEANQFEQILSCCKRTDREITTFTNSADILLKRIERLVINVDAKIETQNLQQCERNSSMKVEDDIVTELGSGEGAVLTSTEKDYKAFEIEIDEPEVSADFHQPNKQGCHQLTIRQNGVYTFGEIELNEANRDFNRRYCYFATDGPAWTVIQRRKLDDLQENFNRSWNEYKYGFGDLSHEFWLGNDFINTLTYDDNVELRVELWDFEGNSAWAEFKTFRIDSERFNYNLMVSEYHGNASDAMSYHNDQDFSTFDRANDKSNGSFACALTYGSGWWFNSCAESNLNGVYYADDPKVHKSTGILWETWLGDYSLKESTMMIRSREVWTTEGEPLDP</sequence>
<dbReference type="InterPro" id="IPR002181">
    <property type="entry name" value="Fibrinogen_a/b/g_C_dom"/>
</dbReference>
<dbReference type="AlphaFoldDB" id="A0A8D8AYS8"/>
<reference evidence="5" key="1">
    <citation type="submission" date="2021-05" db="EMBL/GenBank/DDBJ databases">
        <authorList>
            <person name="Alioto T."/>
            <person name="Alioto T."/>
            <person name="Gomez Garrido J."/>
        </authorList>
    </citation>
    <scope>NUCLEOTIDE SEQUENCE</scope>
</reference>
<evidence type="ECO:0000256" key="1">
    <source>
        <dbReference type="ARBA" id="ARBA00023157"/>
    </source>
</evidence>
<name>A0A8D8AYS8_CULPI</name>